<dbReference type="Proteomes" id="UP000501690">
    <property type="component" value="Linkage Group LG8"/>
</dbReference>
<name>A0A4D6MS56_VIGUN</name>
<accession>A0A4D6MS56</accession>
<proteinExistence type="predicted"/>
<gene>
    <name evidence="2" type="ORF">DEO72_LG8g1938</name>
</gene>
<dbReference type="EMBL" id="CP039352">
    <property type="protein sequence ID" value="QCE03908.1"/>
    <property type="molecule type" value="Genomic_DNA"/>
</dbReference>
<feature type="region of interest" description="Disordered" evidence="1">
    <location>
        <begin position="36"/>
        <end position="58"/>
    </location>
</feature>
<keyword evidence="3" id="KW-1185">Reference proteome</keyword>
<evidence type="ECO:0000256" key="1">
    <source>
        <dbReference type="SAM" id="MobiDB-lite"/>
    </source>
</evidence>
<evidence type="ECO:0000313" key="3">
    <source>
        <dbReference type="Proteomes" id="UP000501690"/>
    </source>
</evidence>
<reference evidence="2 3" key="1">
    <citation type="submission" date="2019-04" db="EMBL/GenBank/DDBJ databases">
        <title>An improved genome assembly and genetic linkage map for asparagus bean, Vigna unguiculata ssp. sesquipedialis.</title>
        <authorList>
            <person name="Xia Q."/>
            <person name="Zhang R."/>
            <person name="Dong Y."/>
        </authorList>
    </citation>
    <scope>NUCLEOTIDE SEQUENCE [LARGE SCALE GENOMIC DNA]</scope>
    <source>
        <tissue evidence="2">Leaf</tissue>
    </source>
</reference>
<dbReference type="AlphaFoldDB" id="A0A4D6MS56"/>
<sequence>MSPSWPCLIQGEASDTVSCRCLPRLRVRVRFGSGKRRPTTVSEHHKLPRTRPCSSTASSGERMKVVMVKLEHTQQQMTTTFRAFTTLHTTIHDFTLQQQQNLHYFCITPQQFQQFAACPGENPFFPRESGTTPKGNAPVEQPTRNEEAPHVVVEPQ</sequence>
<feature type="region of interest" description="Disordered" evidence="1">
    <location>
        <begin position="123"/>
        <end position="156"/>
    </location>
</feature>
<evidence type="ECO:0000313" key="2">
    <source>
        <dbReference type="EMBL" id="QCE03908.1"/>
    </source>
</evidence>
<organism evidence="2 3">
    <name type="scientific">Vigna unguiculata</name>
    <name type="common">Cowpea</name>
    <dbReference type="NCBI Taxonomy" id="3917"/>
    <lineage>
        <taxon>Eukaryota</taxon>
        <taxon>Viridiplantae</taxon>
        <taxon>Streptophyta</taxon>
        <taxon>Embryophyta</taxon>
        <taxon>Tracheophyta</taxon>
        <taxon>Spermatophyta</taxon>
        <taxon>Magnoliopsida</taxon>
        <taxon>eudicotyledons</taxon>
        <taxon>Gunneridae</taxon>
        <taxon>Pentapetalae</taxon>
        <taxon>rosids</taxon>
        <taxon>fabids</taxon>
        <taxon>Fabales</taxon>
        <taxon>Fabaceae</taxon>
        <taxon>Papilionoideae</taxon>
        <taxon>50 kb inversion clade</taxon>
        <taxon>NPAAA clade</taxon>
        <taxon>indigoferoid/millettioid clade</taxon>
        <taxon>Phaseoleae</taxon>
        <taxon>Vigna</taxon>
    </lineage>
</organism>
<protein>
    <submittedName>
        <fullName evidence="2">Uncharacterized protein</fullName>
    </submittedName>
</protein>